<evidence type="ECO:0000256" key="1">
    <source>
        <dbReference type="SAM" id="MobiDB-lite"/>
    </source>
</evidence>
<feature type="compositionally biased region" description="Basic and acidic residues" evidence="1">
    <location>
        <begin position="1"/>
        <end position="16"/>
    </location>
</feature>
<organism evidence="2 3">
    <name type="scientific">Liparis tanakae</name>
    <name type="common">Tanaka's snailfish</name>
    <dbReference type="NCBI Taxonomy" id="230148"/>
    <lineage>
        <taxon>Eukaryota</taxon>
        <taxon>Metazoa</taxon>
        <taxon>Chordata</taxon>
        <taxon>Craniata</taxon>
        <taxon>Vertebrata</taxon>
        <taxon>Euteleostomi</taxon>
        <taxon>Actinopterygii</taxon>
        <taxon>Neopterygii</taxon>
        <taxon>Teleostei</taxon>
        <taxon>Neoteleostei</taxon>
        <taxon>Acanthomorphata</taxon>
        <taxon>Eupercaria</taxon>
        <taxon>Perciformes</taxon>
        <taxon>Cottioidei</taxon>
        <taxon>Cottales</taxon>
        <taxon>Liparidae</taxon>
        <taxon>Liparis</taxon>
    </lineage>
</organism>
<evidence type="ECO:0000313" key="3">
    <source>
        <dbReference type="Proteomes" id="UP000314294"/>
    </source>
</evidence>
<keyword evidence="3" id="KW-1185">Reference proteome</keyword>
<accession>A0A4Z2HF32</accession>
<sequence length="68" mass="7566">MEKRRGEEWRGVERRGKSTGPLDNPVDVDAGDVDVLFGKGPHLHHLLHLHGDTRGLSSTSTCKMSHDH</sequence>
<dbReference type="Proteomes" id="UP000314294">
    <property type="component" value="Unassembled WGS sequence"/>
</dbReference>
<comment type="caution">
    <text evidence="2">The sequence shown here is derived from an EMBL/GenBank/DDBJ whole genome shotgun (WGS) entry which is preliminary data.</text>
</comment>
<feature type="region of interest" description="Disordered" evidence="1">
    <location>
        <begin position="1"/>
        <end position="28"/>
    </location>
</feature>
<evidence type="ECO:0000313" key="2">
    <source>
        <dbReference type="EMBL" id="TNN64487.1"/>
    </source>
</evidence>
<proteinExistence type="predicted"/>
<reference evidence="2 3" key="1">
    <citation type="submission" date="2019-03" db="EMBL/GenBank/DDBJ databases">
        <title>First draft genome of Liparis tanakae, snailfish: a comprehensive survey of snailfish specific genes.</title>
        <authorList>
            <person name="Kim W."/>
            <person name="Song I."/>
            <person name="Jeong J.-H."/>
            <person name="Kim D."/>
            <person name="Kim S."/>
            <person name="Ryu S."/>
            <person name="Song J.Y."/>
            <person name="Lee S.K."/>
        </authorList>
    </citation>
    <scope>NUCLEOTIDE SEQUENCE [LARGE SCALE GENOMIC DNA]</scope>
    <source>
        <tissue evidence="2">Muscle</tissue>
    </source>
</reference>
<protein>
    <submittedName>
        <fullName evidence="2">Uncharacterized protein</fullName>
    </submittedName>
</protein>
<name>A0A4Z2HF32_9TELE</name>
<gene>
    <name evidence="2" type="ORF">EYF80_025235</name>
</gene>
<dbReference type="EMBL" id="SRLO01000251">
    <property type="protein sequence ID" value="TNN64487.1"/>
    <property type="molecule type" value="Genomic_DNA"/>
</dbReference>
<dbReference type="AlphaFoldDB" id="A0A4Z2HF32"/>